<dbReference type="EMBL" id="LXMD01000001">
    <property type="protein sequence ID" value="OCG76536.1"/>
    <property type="molecule type" value="Genomic_DNA"/>
</dbReference>
<dbReference type="InterPro" id="IPR040690">
    <property type="entry name" value="FtsX_ECD"/>
</dbReference>
<evidence type="ECO:0000256" key="5">
    <source>
        <dbReference type="ARBA" id="ARBA00021907"/>
    </source>
</evidence>
<comment type="function">
    <text evidence="1">Part of the ABC transporter FtsEX involved in cellular division.</text>
</comment>
<feature type="domain" description="FtsX extracellular" evidence="14">
    <location>
        <begin position="57"/>
        <end position="162"/>
    </location>
</feature>
<evidence type="ECO:0000256" key="3">
    <source>
        <dbReference type="ARBA" id="ARBA00007379"/>
    </source>
</evidence>
<comment type="caution">
    <text evidence="15">The sequence shown here is derived from an EMBL/GenBank/DDBJ whole genome shotgun (WGS) entry which is preliminary data.</text>
</comment>
<dbReference type="PANTHER" id="PTHR47755:SF1">
    <property type="entry name" value="CELL DIVISION PROTEIN FTSX"/>
    <property type="match status" value="1"/>
</dbReference>
<dbReference type="PIRSF" id="PIRSF003097">
    <property type="entry name" value="FtsX"/>
    <property type="match status" value="1"/>
</dbReference>
<keyword evidence="8" id="KW-0812">Transmembrane</keyword>
<feature type="domain" description="ABC3 transporter permease C-terminal" evidence="13">
    <location>
        <begin position="186"/>
        <end position="293"/>
    </location>
</feature>
<gene>
    <name evidence="15" type="ORF">A7J15_11160</name>
</gene>
<evidence type="ECO:0000256" key="1">
    <source>
        <dbReference type="ARBA" id="ARBA00003552"/>
    </source>
</evidence>
<evidence type="ECO:0000256" key="7">
    <source>
        <dbReference type="ARBA" id="ARBA00022618"/>
    </source>
</evidence>
<comment type="subcellular location">
    <subcellularLocation>
        <location evidence="2">Cell membrane</location>
        <topology evidence="2">Multi-pass membrane protein</topology>
    </subcellularLocation>
</comment>
<dbReference type="PANTHER" id="PTHR47755">
    <property type="entry name" value="CELL DIVISION PROTEIN FTSX"/>
    <property type="match status" value="1"/>
</dbReference>
<organism evidence="15 16">
    <name type="scientific">Microbacterium sediminis</name>
    <dbReference type="NCBI Taxonomy" id="904291"/>
    <lineage>
        <taxon>Bacteria</taxon>
        <taxon>Bacillati</taxon>
        <taxon>Actinomycetota</taxon>
        <taxon>Actinomycetes</taxon>
        <taxon>Micrococcales</taxon>
        <taxon>Microbacteriaceae</taxon>
        <taxon>Microbacterium</taxon>
    </lineage>
</organism>
<dbReference type="InterPro" id="IPR047929">
    <property type="entry name" value="FtsX_actino"/>
</dbReference>
<evidence type="ECO:0000313" key="16">
    <source>
        <dbReference type="Proteomes" id="UP000093355"/>
    </source>
</evidence>
<dbReference type="Pfam" id="PF02687">
    <property type="entry name" value="FtsX"/>
    <property type="match status" value="1"/>
</dbReference>
<keyword evidence="7 12" id="KW-0132">Cell division</keyword>
<dbReference type="OrthoDB" id="9812531at2"/>
<dbReference type="InterPro" id="IPR004513">
    <property type="entry name" value="FtsX"/>
</dbReference>
<evidence type="ECO:0000259" key="13">
    <source>
        <dbReference type="Pfam" id="PF02687"/>
    </source>
</evidence>
<accession>A0A1B9NIX6</accession>
<dbReference type="STRING" id="904291.A7J15_11160"/>
<name>A0A1B9NIX6_9MICO</name>
<evidence type="ECO:0000256" key="10">
    <source>
        <dbReference type="ARBA" id="ARBA00023136"/>
    </source>
</evidence>
<keyword evidence="16" id="KW-1185">Reference proteome</keyword>
<dbReference type="InterPro" id="IPR003838">
    <property type="entry name" value="ABC3_permease_C"/>
</dbReference>
<dbReference type="GO" id="GO:0051301">
    <property type="term" value="P:cell division"/>
    <property type="evidence" value="ECO:0007669"/>
    <property type="project" value="UniProtKB-KW"/>
</dbReference>
<dbReference type="Proteomes" id="UP000093355">
    <property type="component" value="Unassembled WGS sequence"/>
</dbReference>
<dbReference type="Gene3D" id="3.30.70.3040">
    <property type="match status" value="1"/>
</dbReference>
<dbReference type="GO" id="GO:0005886">
    <property type="term" value="C:plasma membrane"/>
    <property type="evidence" value="ECO:0007669"/>
    <property type="project" value="UniProtKB-SubCell"/>
</dbReference>
<evidence type="ECO:0000256" key="9">
    <source>
        <dbReference type="ARBA" id="ARBA00022989"/>
    </source>
</evidence>
<proteinExistence type="inferred from homology"/>
<comment type="similarity">
    <text evidence="3 12">Belongs to the ABC-4 integral membrane protein family. FtsX subfamily.</text>
</comment>
<reference evidence="15 16" key="1">
    <citation type="submission" date="2016-05" db="EMBL/GenBank/DDBJ databases">
        <authorList>
            <person name="Lavstsen T."/>
            <person name="Jespersen J.S."/>
        </authorList>
    </citation>
    <scope>NUCLEOTIDE SEQUENCE [LARGE SCALE GENOMIC DNA]</scope>
    <source>
        <strain evidence="15 16">YLB-01</strain>
    </source>
</reference>
<evidence type="ECO:0000256" key="6">
    <source>
        <dbReference type="ARBA" id="ARBA00022475"/>
    </source>
</evidence>
<evidence type="ECO:0000256" key="8">
    <source>
        <dbReference type="ARBA" id="ARBA00022692"/>
    </source>
</evidence>
<keyword evidence="10 12" id="KW-0472">Membrane</keyword>
<keyword evidence="6 12" id="KW-1003">Cell membrane</keyword>
<keyword evidence="11 12" id="KW-0131">Cell cycle</keyword>
<evidence type="ECO:0000313" key="15">
    <source>
        <dbReference type="EMBL" id="OCG76536.1"/>
    </source>
</evidence>
<evidence type="ECO:0000256" key="12">
    <source>
        <dbReference type="PIRNR" id="PIRNR003097"/>
    </source>
</evidence>
<dbReference type="Pfam" id="PF18075">
    <property type="entry name" value="FtsX_ECD"/>
    <property type="match status" value="1"/>
</dbReference>
<dbReference type="AlphaFoldDB" id="A0A1B9NIX6"/>
<protein>
    <recommendedName>
        <fullName evidence="5 12">Cell division protein FtsX</fullName>
    </recommendedName>
</protein>
<sequence length="305" mass="32554">MRLGLIMGEVLTGLRRNASMVVSVVLVTFVSLTFVGAAILMQSQIGTMREYFQDRAQIEIYMCSSLPVSDTCTGGVATEEQVAAVEAELTSDTLSPVIQRFTYSSPAEEYASFVENFPDQADLLTEEQTNGMFRVTLVNPEDPRQADVIAEAFSGVAGVELVSNQIEHLEPLFAALTIATYIAVGIAALMLISAVLLIGTTIRLSAYARRREVGIMRLVGASNRFIQTPFVLEGVVAAFLGALLASGAVIAMVHFGVNGYLATNMATVPWVGMGDAFIVGPVIIAIGVILAAVSAGFAIRRWLHA</sequence>
<comment type="subunit">
    <text evidence="4">Forms a membrane-associated complex with FtsE.</text>
</comment>
<evidence type="ECO:0000256" key="2">
    <source>
        <dbReference type="ARBA" id="ARBA00004651"/>
    </source>
</evidence>
<dbReference type="RefSeq" id="WP_067027975.1">
    <property type="nucleotide sequence ID" value="NZ_JRNY01000010.1"/>
</dbReference>
<dbReference type="NCBIfam" id="NF038346">
    <property type="entry name" value="FtsX_actino"/>
    <property type="match status" value="1"/>
</dbReference>
<evidence type="ECO:0000256" key="11">
    <source>
        <dbReference type="ARBA" id="ARBA00023306"/>
    </source>
</evidence>
<keyword evidence="9" id="KW-1133">Transmembrane helix</keyword>
<evidence type="ECO:0000256" key="4">
    <source>
        <dbReference type="ARBA" id="ARBA00011160"/>
    </source>
</evidence>
<evidence type="ECO:0000259" key="14">
    <source>
        <dbReference type="Pfam" id="PF18075"/>
    </source>
</evidence>